<organism evidence="1 2">
    <name type="scientific">Mycolicibacterium iranicum</name>
    <name type="common">Mycobacterium iranicum</name>
    <dbReference type="NCBI Taxonomy" id="912594"/>
    <lineage>
        <taxon>Bacteria</taxon>
        <taxon>Bacillati</taxon>
        <taxon>Actinomycetota</taxon>
        <taxon>Actinomycetes</taxon>
        <taxon>Mycobacteriales</taxon>
        <taxon>Mycobacteriaceae</taxon>
        <taxon>Mycolicibacterium</taxon>
    </lineage>
</organism>
<evidence type="ECO:0000313" key="2">
    <source>
        <dbReference type="Proteomes" id="UP000078396"/>
    </source>
</evidence>
<name>A0A178M3B4_MYCIR</name>
<reference evidence="1 2" key="1">
    <citation type="submission" date="2016-04" db="EMBL/GenBank/DDBJ databases">
        <title>Draft Genome Sequences of Staphylococcus capitis Strain H36, S. capitis Strain H65, S. cohnii Strain H62, S. hominis Strain H69, Mycobacterium iranicum Strain H39, Plantibacter sp. Strain H53, Pseudomonas oryzihabitans Strain H72, and Microbacterium sp. Strain H83, isolated from residential settings.</title>
        <authorList>
            <person name="Lymperopoulou D."/>
            <person name="Adams R.I."/>
            <person name="Lindow S."/>
            <person name="Coil D.A."/>
            <person name="Jospin G."/>
            <person name="Eisen J.A."/>
        </authorList>
    </citation>
    <scope>NUCLEOTIDE SEQUENCE [LARGE SCALE GENOMIC DNA]</scope>
    <source>
        <strain evidence="1 2">H39</strain>
    </source>
</reference>
<sequence>MVTECLLGTITCSTANPGPGVMLLLQPCTVDRVPLASVRWIGPVCDEADADEICSWIAAGEWDVTTLSPQLRADVNLVRSSRLN</sequence>
<dbReference type="Proteomes" id="UP000078396">
    <property type="component" value="Unassembled WGS sequence"/>
</dbReference>
<proteinExistence type="predicted"/>
<gene>
    <name evidence="1" type="ORF">A4X20_01570</name>
</gene>
<dbReference type="AlphaFoldDB" id="A0A178M3B4"/>
<comment type="caution">
    <text evidence="1">The sequence shown here is derived from an EMBL/GenBank/DDBJ whole genome shotgun (WGS) entry which is preliminary data.</text>
</comment>
<evidence type="ECO:0000313" key="1">
    <source>
        <dbReference type="EMBL" id="OAN42560.1"/>
    </source>
</evidence>
<accession>A0A178M3B4</accession>
<dbReference type="OrthoDB" id="3699656at2"/>
<dbReference type="EMBL" id="LWCS01000001">
    <property type="protein sequence ID" value="OAN42560.1"/>
    <property type="molecule type" value="Genomic_DNA"/>
</dbReference>
<protein>
    <submittedName>
        <fullName evidence="1">Uncharacterized protein</fullName>
    </submittedName>
</protein>